<keyword evidence="2" id="KW-0732">Signal</keyword>
<feature type="compositionally biased region" description="Basic and acidic residues" evidence="1">
    <location>
        <begin position="282"/>
        <end position="292"/>
    </location>
</feature>
<accession>A0A835YWI1</accession>
<comment type="caution">
    <text evidence="3">The sequence shown here is derived from an EMBL/GenBank/DDBJ whole genome shotgun (WGS) entry which is preliminary data.</text>
</comment>
<feature type="compositionally biased region" description="Low complexity" evidence="1">
    <location>
        <begin position="87"/>
        <end position="106"/>
    </location>
</feature>
<proteinExistence type="predicted"/>
<sequence length="300" mass="32396">MRCSRPALLLTLLLISRTRRAEPSLAERARRVVSEQKAWISELDNARATPLHVLLGRLRKPPPPRKQSAEHLQKFWGELTQKRNSAKHSAAPEPESEPVSPASDESGAVAEAINPALHSPELLETDCAGGSDDSNGGEEPFSLLLQIGERQLQSMMHPSFPEALDDKAPSKEMQLPGPPGPPMHVGMNEDVAVESLRNAFERTAVHAVTEGWRLDSDDDDRRLEGAALLIRPGRMQGEHQLCNVLRSAALPLLHASLRATATATASDSSSVVNPVPPGGEGSYREQGSDQELKVAPGTPS</sequence>
<name>A0A835YWI1_9STRA</name>
<evidence type="ECO:0000313" key="3">
    <source>
        <dbReference type="EMBL" id="KAG5182776.1"/>
    </source>
</evidence>
<dbReference type="EMBL" id="JAFCMP010000224">
    <property type="protein sequence ID" value="KAG5182776.1"/>
    <property type="molecule type" value="Genomic_DNA"/>
</dbReference>
<dbReference type="AlphaFoldDB" id="A0A835YWI1"/>
<feature type="region of interest" description="Disordered" evidence="1">
    <location>
        <begin position="260"/>
        <end position="300"/>
    </location>
</feature>
<organism evidence="3 4">
    <name type="scientific">Tribonema minus</name>
    <dbReference type="NCBI Taxonomy" id="303371"/>
    <lineage>
        <taxon>Eukaryota</taxon>
        <taxon>Sar</taxon>
        <taxon>Stramenopiles</taxon>
        <taxon>Ochrophyta</taxon>
        <taxon>PX clade</taxon>
        <taxon>Xanthophyceae</taxon>
        <taxon>Tribonematales</taxon>
        <taxon>Tribonemataceae</taxon>
        <taxon>Tribonema</taxon>
    </lineage>
</organism>
<evidence type="ECO:0000313" key="4">
    <source>
        <dbReference type="Proteomes" id="UP000664859"/>
    </source>
</evidence>
<dbReference type="Proteomes" id="UP000664859">
    <property type="component" value="Unassembled WGS sequence"/>
</dbReference>
<reference evidence="3" key="1">
    <citation type="submission" date="2021-02" db="EMBL/GenBank/DDBJ databases">
        <title>First Annotated Genome of the Yellow-green Alga Tribonema minus.</title>
        <authorList>
            <person name="Mahan K.M."/>
        </authorList>
    </citation>
    <scope>NUCLEOTIDE SEQUENCE</scope>
    <source>
        <strain evidence="3">UTEX B ZZ1240</strain>
    </source>
</reference>
<feature type="chain" id="PRO_5032995621" evidence="2">
    <location>
        <begin position="22"/>
        <end position="300"/>
    </location>
</feature>
<keyword evidence="4" id="KW-1185">Reference proteome</keyword>
<feature type="region of interest" description="Disordered" evidence="1">
    <location>
        <begin position="82"/>
        <end position="107"/>
    </location>
</feature>
<feature type="signal peptide" evidence="2">
    <location>
        <begin position="1"/>
        <end position="21"/>
    </location>
</feature>
<evidence type="ECO:0000256" key="1">
    <source>
        <dbReference type="SAM" id="MobiDB-lite"/>
    </source>
</evidence>
<gene>
    <name evidence="3" type="ORF">JKP88DRAFT_245390</name>
</gene>
<evidence type="ECO:0000256" key="2">
    <source>
        <dbReference type="SAM" id="SignalP"/>
    </source>
</evidence>
<feature type="compositionally biased region" description="Low complexity" evidence="1">
    <location>
        <begin position="260"/>
        <end position="273"/>
    </location>
</feature>
<protein>
    <submittedName>
        <fullName evidence="3">Uncharacterized protein</fullName>
    </submittedName>
</protein>